<dbReference type="Proteomes" id="UP000234483">
    <property type="component" value="Unassembled WGS sequence"/>
</dbReference>
<keyword evidence="1 4" id="KW-0597">Phosphoprotein</keyword>
<feature type="binding site" evidence="5">
    <location>
        <position position="108"/>
    </location>
    <ligand>
        <name>substrate</name>
    </ligand>
</feature>
<evidence type="ECO:0000256" key="6">
    <source>
        <dbReference type="SAM" id="SignalP"/>
    </source>
</evidence>
<keyword evidence="2" id="KW-0479">Metal-binding</keyword>
<reference evidence="8 9" key="1">
    <citation type="submission" date="2017-12" db="EMBL/GenBank/DDBJ databases">
        <title>The genome sequence of Caulobacter flavus CGMCC1 15093.</title>
        <authorList>
            <person name="Gao J."/>
            <person name="Mao X."/>
            <person name="Sun J."/>
        </authorList>
    </citation>
    <scope>NUCLEOTIDE SEQUENCE [LARGE SCALE GENOMIC DNA]</scope>
    <source>
        <strain evidence="8 9">CGMCC1 15093</strain>
    </source>
</reference>
<dbReference type="EMBL" id="CP026100">
    <property type="protein sequence ID" value="AYV47056.1"/>
    <property type="molecule type" value="Genomic_DNA"/>
</dbReference>
<dbReference type="KEGG" id="cfh:C1707_12745"/>
<keyword evidence="10" id="KW-1185">Reference proteome</keyword>
<dbReference type="GO" id="GO:0046872">
    <property type="term" value="F:metal ion binding"/>
    <property type="evidence" value="ECO:0007669"/>
    <property type="project" value="UniProtKB-KW"/>
</dbReference>
<evidence type="ECO:0000313" key="7">
    <source>
        <dbReference type="EMBL" id="AYV47056.1"/>
    </source>
</evidence>
<evidence type="ECO:0000256" key="5">
    <source>
        <dbReference type="PIRSR" id="PIRSR031924-51"/>
    </source>
</evidence>
<proteinExistence type="predicted"/>
<organism evidence="8 9">
    <name type="scientific">Caulobacter flavus</name>
    <dbReference type="NCBI Taxonomy" id="1679497"/>
    <lineage>
        <taxon>Bacteria</taxon>
        <taxon>Pseudomonadati</taxon>
        <taxon>Pseudomonadota</taxon>
        <taxon>Alphaproteobacteria</taxon>
        <taxon>Caulobacterales</taxon>
        <taxon>Caulobacteraceae</taxon>
        <taxon>Caulobacter</taxon>
    </lineage>
</organism>
<reference evidence="7 10" key="2">
    <citation type="submission" date="2018-01" db="EMBL/GenBank/DDBJ databases">
        <title>Complete genome sequence of Caulobacter flavus RHGG3.</title>
        <authorList>
            <person name="Yang E."/>
        </authorList>
    </citation>
    <scope>NUCLEOTIDE SEQUENCE [LARGE SCALE GENOMIC DNA]</scope>
    <source>
        <strain evidence="7 10">RHGG3</strain>
    </source>
</reference>
<gene>
    <name evidence="7" type="ORF">C1707_12745</name>
    <name evidence="8" type="ORF">CFHF_22605</name>
</gene>
<dbReference type="InterPro" id="IPR002591">
    <property type="entry name" value="Phosphodiest/P_Trfase"/>
</dbReference>
<evidence type="ECO:0000256" key="2">
    <source>
        <dbReference type="ARBA" id="ARBA00022723"/>
    </source>
</evidence>
<dbReference type="PIRSF" id="PIRSF031924">
    <property type="entry name" value="Pi-irrepressible_AP"/>
    <property type="match status" value="1"/>
</dbReference>
<evidence type="ECO:0000313" key="9">
    <source>
        <dbReference type="Proteomes" id="UP000234483"/>
    </source>
</evidence>
<feature type="active site" description="Phosphothreonine intermediate" evidence="4">
    <location>
        <position position="87"/>
    </location>
</feature>
<feature type="chain" id="PRO_5044577673" evidence="6">
    <location>
        <begin position="31"/>
        <end position="561"/>
    </location>
</feature>
<dbReference type="Gene3D" id="3.30.1360.150">
    <property type="match status" value="1"/>
</dbReference>
<protein>
    <submittedName>
        <fullName evidence="8">Alkaline phosphatase family protein</fullName>
    </submittedName>
</protein>
<evidence type="ECO:0000256" key="1">
    <source>
        <dbReference type="ARBA" id="ARBA00022553"/>
    </source>
</evidence>
<dbReference type="PANTHER" id="PTHR10151:SF120">
    <property type="entry name" value="BIS(5'-ADENOSYL)-TRIPHOSPHATASE"/>
    <property type="match status" value="1"/>
</dbReference>
<dbReference type="Gene3D" id="3.40.720.10">
    <property type="entry name" value="Alkaline Phosphatase, subunit A"/>
    <property type="match status" value="1"/>
</dbReference>
<feature type="signal peptide" evidence="6">
    <location>
        <begin position="1"/>
        <end position="30"/>
    </location>
</feature>
<dbReference type="Pfam" id="PF01663">
    <property type="entry name" value="Phosphodiest"/>
    <property type="match status" value="1"/>
</dbReference>
<dbReference type="CDD" id="cd16016">
    <property type="entry name" value="AP-SPAP"/>
    <property type="match status" value="1"/>
</dbReference>
<dbReference type="OrthoDB" id="9766127at2"/>
<evidence type="ECO:0000256" key="4">
    <source>
        <dbReference type="PIRSR" id="PIRSR031924-50"/>
    </source>
</evidence>
<feature type="binding site" evidence="5">
    <location>
        <begin position="167"/>
        <end position="169"/>
    </location>
    <ligand>
        <name>substrate</name>
    </ligand>
</feature>
<evidence type="ECO:0000256" key="3">
    <source>
        <dbReference type="ARBA" id="ARBA00022729"/>
    </source>
</evidence>
<dbReference type="EMBL" id="PJRQ01000045">
    <property type="protein sequence ID" value="PLR07427.1"/>
    <property type="molecule type" value="Genomic_DNA"/>
</dbReference>
<dbReference type="Proteomes" id="UP000281192">
    <property type="component" value="Chromosome"/>
</dbReference>
<name>A0A2N5CMR9_9CAUL</name>
<dbReference type="PANTHER" id="PTHR10151">
    <property type="entry name" value="ECTONUCLEOTIDE PYROPHOSPHATASE/PHOSPHODIESTERASE"/>
    <property type="match status" value="1"/>
</dbReference>
<accession>A0A2N5CMR9</accession>
<dbReference type="AlphaFoldDB" id="A0A2N5CMR9"/>
<dbReference type="GO" id="GO:0004035">
    <property type="term" value="F:alkaline phosphatase activity"/>
    <property type="evidence" value="ECO:0007669"/>
    <property type="project" value="InterPro"/>
</dbReference>
<sequence length="561" mass="60236">MSKLTSPFGPRTALSALAGVALFASAPAQAADQVKPDPKLVVVISIDQFSANLFEQWRGQWKGGLGKLGREGVVYPNGYQSHGMTETCPGHSSLLTGSYPNRTGIVGNNWYDATTGKKSYCLLDESVTLAAPSEQDPVSPRNLMVPTYGEWLKAVSPKSRVYGVSGKDRGAITMAGHDPDGAFWYQAGFGFTTYVKPGEDAAAKLAPVAALNARLAAEQKKKPFVWTYENKACAALEKTWTTGERTWDAKLPRPLPANQAETLRDLSASPYTDAVTLEAAAALRDEFGLGDGPQVDVLTVSLSATDFIGHRYGTRGPEMCDHLSRLDARLDTFLSRIGKAKGEVLVVLSADHGGSDFPERLHDEGYDISRIATSAWLKGLNQQLRADLALDYDPLVAPGGIDTLVIVGADKKAPAAVERARIASAALALVRSRGEVAEAYEINDLLTTPPVAKGTSPDTISVKERLRRSAYPGRSGDILVAFKPNLVPATASSTYVATHGTPWDYDRRVPILFWWKNAQARERILPIETVDIAPTIAAVTGVPIPKAIDGRCRPLGAGHDC</sequence>
<dbReference type="InterPro" id="IPR017850">
    <property type="entry name" value="Alkaline_phosphatase_core_sf"/>
</dbReference>
<dbReference type="SUPFAM" id="SSF53649">
    <property type="entry name" value="Alkaline phosphatase-like"/>
    <property type="match status" value="1"/>
</dbReference>
<dbReference type="InterPro" id="IPR026263">
    <property type="entry name" value="Alkaline_phosphatase_prok"/>
</dbReference>
<evidence type="ECO:0000313" key="10">
    <source>
        <dbReference type="Proteomes" id="UP000281192"/>
    </source>
</evidence>
<keyword evidence="3 6" id="KW-0732">Signal</keyword>
<evidence type="ECO:0000313" key="8">
    <source>
        <dbReference type="EMBL" id="PLR07427.1"/>
    </source>
</evidence>
<dbReference type="RefSeq" id="WP_101715227.1">
    <property type="nucleotide sequence ID" value="NZ_CP026100.1"/>
</dbReference>